<keyword evidence="1" id="KW-0472">Membrane</keyword>
<evidence type="ECO:0000313" key="3">
    <source>
        <dbReference type="Proteomes" id="UP000886611"/>
    </source>
</evidence>
<dbReference type="AlphaFoldDB" id="A0A8X7WXZ4"/>
<proteinExistence type="predicted"/>
<dbReference type="EMBL" id="JAATIS010008602">
    <property type="protein sequence ID" value="KAG2457037.1"/>
    <property type="molecule type" value="Genomic_DNA"/>
</dbReference>
<feature type="non-terminal residue" evidence="2">
    <location>
        <position position="1"/>
    </location>
</feature>
<sequence length="269" mass="30601">MTARGDSRHFCHDGAWPEEDCREHLGLIRVLYKRGRLHSFEARVGWKEDEARGAVEVARRQGIVARTVTVLRDPPPTTTLSTTSRPFVASDITSLAATNRSQFTSPTLESLHNGNLGSIIGGAVGGALFLILLIILLGMCYMRKRRTFRGDYYTKQYLGPSDMQKESQLDVLQPHELELYSDPSKGTVKQKPNDMIYPDYPKEMKNHDWGTIDNMNNGCPEDSMPVEYYEDRRLPIGTKYVQDDYYEGNDGDFVSHLDGSVISRREWYV</sequence>
<keyword evidence="1" id="KW-1133">Transmembrane helix</keyword>
<reference evidence="2 3" key="1">
    <citation type="journal article" date="2021" name="Cell">
        <title>Tracing the genetic footprints of vertebrate landing in non-teleost ray-finned fishes.</title>
        <authorList>
            <person name="Bi X."/>
            <person name="Wang K."/>
            <person name="Yang L."/>
            <person name="Pan H."/>
            <person name="Jiang H."/>
            <person name="Wei Q."/>
            <person name="Fang M."/>
            <person name="Yu H."/>
            <person name="Zhu C."/>
            <person name="Cai Y."/>
            <person name="He Y."/>
            <person name="Gan X."/>
            <person name="Zeng H."/>
            <person name="Yu D."/>
            <person name="Zhu Y."/>
            <person name="Jiang H."/>
            <person name="Qiu Q."/>
            <person name="Yang H."/>
            <person name="Zhang Y.E."/>
            <person name="Wang W."/>
            <person name="Zhu M."/>
            <person name="He S."/>
            <person name="Zhang G."/>
        </authorList>
    </citation>
    <scope>NUCLEOTIDE SEQUENCE [LARGE SCALE GENOMIC DNA]</scope>
    <source>
        <strain evidence="2">Bchr_013</strain>
    </source>
</reference>
<comment type="caution">
    <text evidence="2">The sequence shown here is derived from an EMBL/GenBank/DDBJ whole genome shotgun (WGS) entry which is preliminary data.</text>
</comment>
<evidence type="ECO:0000256" key="1">
    <source>
        <dbReference type="SAM" id="Phobius"/>
    </source>
</evidence>
<keyword evidence="1" id="KW-0812">Transmembrane</keyword>
<dbReference type="Proteomes" id="UP000886611">
    <property type="component" value="Unassembled WGS sequence"/>
</dbReference>
<protein>
    <submittedName>
        <fullName evidence="2">NECT3 protein</fullName>
    </submittedName>
</protein>
<evidence type="ECO:0000313" key="2">
    <source>
        <dbReference type="EMBL" id="KAG2457037.1"/>
    </source>
</evidence>
<organism evidence="2 3">
    <name type="scientific">Polypterus senegalus</name>
    <name type="common">Senegal bichir</name>
    <dbReference type="NCBI Taxonomy" id="55291"/>
    <lineage>
        <taxon>Eukaryota</taxon>
        <taxon>Metazoa</taxon>
        <taxon>Chordata</taxon>
        <taxon>Craniata</taxon>
        <taxon>Vertebrata</taxon>
        <taxon>Euteleostomi</taxon>
        <taxon>Actinopterygii</taxon>
        <taxon>Polypteriformes</taxon>
        <taxon>Polypteridae</taxon>
        <taxon>Polypterus</taxon>
    </lineage>
</organism>
<name>A0A8X7WXZ4_POLSE</name>
<gene>
    <name evidence="2" type="primary">Nectin3_1</name>
    <name evidence="2" type="ORF">GTO96_0013412</name>
</gene>
<feature type="non-terminal residue" evidence="2">
    <location>
        <position position="269"/>
    </location>
</feature>
<accession>A0A8X7WXZ4</accession>
<feature type="transmembrane region" description="Helical" evidence="1">
    <location>
        <begin position="119"/>
        <end position="142"/>
    </location>
</feature>
<keyword evidence="3" id="KW-1185">Reference proteome</keyword>